<dbReference type="PROSITE" id="PS50894">
    <property type="entry name" value="HPT"/>
    <property type="match status" value="1"/>
</dbReference>
<dbReference type="Gene3D" id="1.20.120.160">
    <property type="entry name" value="HPT domain"/>
    <property type="match status" value="1"/>
</dbReference>
<protein>
    <submittedName>
        <fullName evidence="3">Hpt domain-containing protein</fullName>
    </submittedName>
</protein>
<dbReference type="InterPro" id="IPR036641">
    <property type="entry name" value="HPT_dom_sf"/>
</dbReference>
<accession>A0AAU7N2K5</accession>
<dbReference type="GO" id="GO:0000160">
    <property type="term" value="P:phosphorelay signal transduction system"/>
    <property type="evidence" value="ECO:0007669"/>
    <property type="project" value="InterPro"/>
</dbReference>
<feature type="domain" description="HPt" evidence="2">
    <location>
        <begin position="15"/>
        <end position="112"/>
    </location>
</feature>
<dbReference type="EMBL" id="CP157804">
    <property type="protein sequence ID" value="XBQ24734.1"/>
    <property type="molecule type" value="Genomic_DNA"/>
</dbReference>
<sequence>MIYNLDKINEMAEGDEDFIVSVVSVFLEEVPEDLEGLEKAINNKDYENIYKLAHKIKPNVDILGMEQTRAKALEIETLGKTAGSMSEIEEKFPILKRDVLQVVAELKNDFDL</sequence>
<name>A0AAU7N2K5_9FLAO</name>
<evidence type="ECO:0000313" key="3">
    <source>
        <dbReference type="EMBL" id="XBQ24734.1"/>
    </source>
</evidence>
<feature type="modified residue" description="Phosphohistidine" evidence="1">
    <location>
        <position position="54"/>
    </location>
</feature>
<dbReference type="RefSeq" id="WP_179385031.1">
    <property type="nucleotide sequence ID" value="NZ_CP157804.1"/>
</dbReference>
<organism evidence="3">
    <name type="scientific">Flagellimonas sp. MMG031</name>
    <dbReference type="NCBI Taxonomy" id="3158549"/>
    <lineage>
        <taxon>Bacteria</taxon>
        <taxon>Pseudomonadati</taxon>
        <taxon>Bacteroidota</taxon>
        <taxon>Flavobacteriia</taxon>
        <taxon>Flavobacteriales</taxon>
        <taxon>Flavobacteriaceae</taxon>
        <taxon>Flagellimonas</taxon>
    </lineage>
</organism>
<dbReference type="Pfam" id="PF01627">
    <property type="entry name" value="Hpt"/>
    <property type="match status" value="1"/>
</dbReference>
<gene>
    <name evidence="3" type="ORF">ABNE31_07410</name>
</gene>
<evidence type="ECO:0000259" key="2">
    <source>
        <dbReference type="PROSITE" id="PS50894"/>
    </source>
</evidence>
<dbReference type="KEGG" id="fld:ABNE31_07410"/>
<reference evidence="3" key="1">
    <citation type="submission" date="2024-05" db="EMBL/GenBank/DDBJ databases">
        <title>Draft Genome Sequences of Flagellimonas sp. MMG031 and Marinobacter sp. MMG032 Isolated from the dinoflagellate Symbiodinium pilosum.</title>
        <authorList>
            <person name="Shikuma N.J."/>
            <person name="Farrell M.V."/>
        </authorList>
    </citation>
    <scope>NUCLEOTIDE SEQUENCE</scope>
    <source>
        <strain evidence="3">MMG031</strain>
    </source>
</reference>
<dbReference type="SUPFAM" id="SSF47226">
    <property type="entry name" value="Histidine-containing phosphotransfer domain, HPT domain"/>
    <property type="match status" value="1"/>
</dbReference>
<proteinExistence type="predicted"/>
<dbReference type="SMART" id="SM00073">
    <property type="entry name" value="HPT"/>
    <property type="match status" value="1"/>
</dbReference>
<keyword evidence="1" id="KW-0597">Phosphoprotein</keyword>
<dbReference type="InterPro" id="IPR008207">
    <property type="entry name" value="Sig_transdc_His_kin_Hpt_dom"/>
</dbReference>
<evidence type="ECO:0000256" key="1">
    <source>
        <dbReference type="PROSITE-ProRule" id="PRU00110"/>
    </source>
</evidence>
<dbReference type="GO" id="GO:0004672">
    <property type="term" value="F:protein kinase activity"/>
    <property type="evidence" value="ECO:0007669"/>
    <property type="project" value="UniProtKB-ARBA"/>
</dbReference>
<dbReference type="AlphaFoldDB" id="A0AAU7N2K5"/>